<dbReference type="PANTHER" id="PTHR11228">
    <property type="entry name" value="RADICAL SAM DOMAIN PROTEIN"/>
    <property type="match status" value="1"/>
</dbReference>
<evidence type="ECO:0000256" key="1">
    <source>
        <dbReference type="ARBA" id="ARBA00001966"/>
    </source>
</evidence>
<dbReference type="CDD" id="cd21109">
    <property type="entry name" value="SPASM"/>
    <property type="match status" value="1"/>
</dbReference>
<dbReference type="AlphaFoldDB" id="A0A2T0BG71"/>
<dbReference type="Gene3D" id="3.20.20.70">
    <property type="entry name" value="Aldolase class I"/>
    <property type="match status" value="1"/>
</dbReference>
<evidence type="ECO:0000256" key="2">
    <source>
        <dbReference type="ARBA" id="ARBA00022485"/>
    </source>
</evidence>
<keyword evidence="3" id="KW-0949">S-adenosyl-L-methionine</keyword>
<keyword evidence="9" id="KW-1185">Reference proteome</keyword>
<name>A0A2T0BG71_9CLOT</name>
<evidence type="ECO:0000256" key="4">
    <source>
        <dbReference type="ARBA" id="ARBA00022723"/>
    </source>
</evidence>
<feature type="domain" description="Radical SAM core" evidence="7">
    <location>
        <begin position="19"/>
        <end position="236"/>
    </location>
</feature>
<evidence type="ECO:0000256" key="5">
    <source>
        <dbReference type="ARBA" id="ARBA00023004"/>
    </source>
</evidence>
<dbReference type="InterPro" id="IPR050377">
    <property type="entry name" value="Radical_SAM_PqqE_MftC-like"/>
</dbReference>
<protein>
    <submittedName>
        <fullName evidence="8">S-adenosyl-L-methionine-dependent 2-deoxy-scyllo-inosamine dehydrogenase</fullName>
        <ecNumber evidence="8">1.1.99.38</ecNumber>
    </submittedName>
</protein>
<organism evidence="8 9">
    <name type="scientific">Clostridium vincentii</name>
    <dbReference type="NCBI Taxonomy" id="52704"/>
    <lineage>
        <taxon>Bacteria</taxon>
        <taxon>Bacillati</taxon>
        <taxon>Bacillota</taxon>
        <taxon>Clostridia</taxon>
        <taxon>Eubacteriales</taxon>
        <taxon>Clostridiaceae</taxon>
        <taxon>Clostridium</taxon>
    </lineage>
</organism>
<dbReference type="EC" id="1.1.99.38" evidence="8"/>
<dbReference type="PANTHER" id="PTHR11228:SF34">
    <property type="entry name" value="TUNGSTEN-CONTAINING ALDEHYDE FERREDOXIN OXIDOREDUCTASE COFACTOR MODIFYING PROTEIN"/>
    <property type="match status" value="1"/>
</dbReference>
<comment type="cofactor">
    <cofactor evidence="1">
        <name>[4Fe-4S] cluster</name>
        <dbReference type="ChEBI" id="CHEBI:49883"/>
    </cofactor>
</comment>
<dbReference type="Pfam" id="PF13186">
    <property type="entry name" value="SPASM"/>
    <property type="match status" value="1"/>
</dbReference>
<dbReference type="SUPFAM" id="SSF102114">
    <property type="entry name" value="Radical SAM enzymes"/>
    <property type="match status" value="1"/>
</dbReference>
<evidence type="ECO:0000256" key="3">
    <source>
        <dbReference type="ARBA" id="ARBA00022691"/>
    </source>
</evidence>
<accession>A0A2T0BG71</accession>
<dbReference type="GO" id="GO:0046872">
    <property type="term" value="F:metal ion binding"/>
    <property type="evidence" value="ECO:0007669"/>
    <property type="project" value="UniProtKB-KW"/>
</dbReference>
<dbReference type="CDD" id="cd01335">
    <property type="entry name" value="Radical_SAM"/>
    <property type="match status" value="1"/>
</dbReference>
<keyword evidence="4" id="KW-0479">Metal-binding</keyword>
<dbReference type="InterPro" id="IPR023885">
    <property type="entry name" value="4Fe4S-binding_SPASM_dom"/>
</dbReference>
<dbReference type="Proteomes" id="UP000239471">
    <property type="component" value="Unassembled WGS sequence"/>
</dbReference>
<proteinExistence type="predicted"/>
<dbReference type="GO" id="GO:0051536">
    <property type="term" value="F:iron-sulfur cluster binding"/>
    <property type="evidence" value="ECO:0007669"/>
    <property type="project" value="UniProtKB-KW"/>
</dbReference>
<keyword evidence="2" id="KW-0004">4Fe-4S</keyword>
<keyword evidence="6" id="KW-0411">Iron-sulfur</keyword>
<gene>
    <name evidence="8" type="primary">btrN</name>
    <name evidence="8" type="ORF">CLVI_14950</name>
</gene>
<sequence>MNLKERIAQYTVIDKKLIPPFPKNMLIELTNICNHNCIFCANSKMTRKKGEINEEFLFSILKEAFNEGTTEVGFYATGEPFVSNNLALYVSKAKEMGYKYVYITTNGALATPERSREVIEAGVDSIKFSINAGTKETYKSIHGKDEFDIVINNLKYISDYRKNNNKNFKIFVSSIVTRYSESEKKLLEEKLKDISDDIVFLNVANQGGMMYEINENLALEGDEYLIKKMPCSLPFNSLHVTYEGYLTTCCIDFQNYLTVADLNKISIKEAWNSEIFIELRKKHLENCIEKTLCYNCIYNKNESVEPLIQEHSTFYDKDKFSKEKDIKNRLLI</sequence>
<dbReference type="InterPro" id="IPR007197">
    <property type="entry name" value="rSAM"/>
</dbReference>
<dbReference type="Pfam" id="PF04055">
    <property type="entry name" value="Radical_SAM"/>
    <property type="match status" value="1"/>
</dbReference>
<dbReference type="SFLD" id="SFLDS00029">
    <property type="entry name" value="Radical_SAM"/>
    <property type="match status" value="1"/>
</dbReference>
<evidence type="ECO:0000256" key="6">
    <source>
        <dbReference type="ARBA" id="ARBA00023014"/>
    </source>
</evidence>
<dbReference type="GO" id="GO:0016491">
    <property type="term" value="F:oxidoreductase activity"/>
    <property type="evidence" value="ECO:0007669"/>
    <property type="project" value="UniProtKB-KW"/>
</dbReference>
<evidence type="ECO:0000313" key="8">
    <source>
        <dbReference type="EMBL" id="PRR82858.1"/>
    </source>
</evidence>
<reference evidence="8 9" key="1">
    <citation type="submission" date="2018-03" db="EMBL/GenBank/DDBJ databases">
        <title>Genome sequence of Clostridium vincentii DSM 10228.</title>
        <authorList>
            <person name="Poehlein A."/>
            <person name="Daniel R."/>
        </authorList>
    </citation>
    <scope>NUCLEOTIDE SEQUENCE [LARGE SCALE GENOMIC DNA]</scope>
    <source>
        <strain evidence="8 9">DSM 10228</strain>
    </source>
</reference>
<dbReference type="PROSITE" id="PS51918">
    <property type="entry name" value="RADICAL_SAM"/>
    <property type="match status" value="1"/>
</dbReference>
<keyword evidence="8" id="KW-0560">Oxidoreductase</keyword>
<evidence type="ECO:0000313" key="9">
    <source>
        <dbReference type="Proteomes" id="UP000239471"/>
    </source>
</evidence>
<keyword evidence="5" id="KW-0408">Iron</keyword>
<dbReference type="InterPro" id="IPR006638">
    <property type="entry name" value="Elp3/MiaA/NifB-like_rSAM"/>
</dbReference>
<comment type="caution">
    <text evidence="8">The sequence shown here is derived from an EMBL/GenBank/DDBJ whole genome shotgun (WGS) entry which is preliminary data.</text>
</comment>
<dbReference type="InterPro" id="IPR013785">
    <property type="entry name" value="Aldolase_TIM"/>
</dbReference>
<evidence type="ECO:0000259" key="7">
    <source>
        <dbReference type="PROSITE" id="PS51918"/>
    </source>
</evidence>
<dbReference type="EMBL" id="PVXQ01000012">
    <property type="protein sequence ID" value="PRR82858.1"/>
    <property type="molecule type" value="Genomic_DNA"/>
</dbReference>
<dbReference type="InterPro" id="IPR058240">
    <property type="entry name" value="rSAM_sf"/>
</dbReference>
<dbReference type="InterPro" id="IPR034391">
    <property type="entry name" value="AdoMet-like_SPASM_containing"/>
</dbReference>
<dbReference type="SMART" id="SM00729">
    <property type="entry name" value="Elp3"/>
    <property type="match status" value="1"/>
</dbReference>
<dbReference type="SFLD" id="SFLDG01387">
    <property type="entry name" value="BtrN-like_SPASM_domain_contain"/>
    <property type="match status" value="1"/>
</dbReference>
<dbReference type="RefSeq" id="WP_170065616.1">
    <property type="nucleotide sequence ID" value="NZ_PVXQ01000012.1"/>
</dbReference>
<dbReference type="SFLD" id="SFLDG01067">
    <property type="entry name" value="SPASM/twitch_domain_containing"/>
    <property type="match status" value="1"/>
</dbReference>